<dbReference type="Gene3D" id="1.10.357.10">
    <property type="entry name" value="Tetracycline Repressor, domain 2"/>
    <property type="match status" value="1"/>
</dbReference>
<feature type="DNA-binding region" description="H-T-H motif" evidence="2">
    <location>
        <begin position="38"/>
        <end position="57"/>
    </location>
</feature>
<proteinExistence type="predicted"/>
<evidence type="ECO:0000256" key="1">
    <source>
        <dbReference type="ARBA" id="ARBA00023125"/>
    </source>
</evidence>
<dbReference type="InterPro" id="IPR050109">
    <property type="entry name" value="HTH-type_TetR-like_transc_reg"/>
</dbReference>
<comment type="caution">
    <text evidence="4">The sequence shown here is derived from an EMBL/GenBank/DDBJ whole genome shotgun (WGS) entry which is preliminary data.</text>
</comment>
<dbReference type="PRINTS" id="PR00455">
    <property type="entry name" value="HTHTETR"/>
</dbReference>
<evidence type="ECO:0000313" key="5">
    <source>
        <dbReference type="Proteomes" id="UP001501565"/>
    </source>
</evidence>
<dbReference type="Pfam" id="PF08362">
    <property type="entry name" value="TetR_C_3"/>
    <property type="match status" value="1"/>
</dbReference>
<dbReference type="PANTHER" id="PTHR30328">
    <property type="entry name" value="TRANSCRIPTIONAL REPRESSOR"/>
    <property type="match status" value="1"/>
</dbReference>
<keyword evidence="1 2" id="KW-0238">DNA-binding</keyword>
<protein>
    <submittedName>
        <fullName evidence="4">TetR/AcrR family transcriptional regulator</fullName>
    </submittedName>
</protein>
<dbReference type="SUPFAM" id="SSF46689">
    <property type="entry name" value="Homeodomain-like"/>
    <property type="match status" value="1"/>
</dbReference>
<dbReference type="Pfam" id="PF00440">
    <property type="entry name" value="TetR_N"/>
    <property type="match status" value="1"/>
</dbReference>
<dbReference type="RefSeq" id="WP_344798641.1">
    <property type="nucleotide sequence ID" value="NZ_BAABBN010000007.1"/>
</dbReference>
<dbReference type="InterPro" id="IPR013573">
    <property type="entry name" value="Tscrpt_reg_YcdC_C"/>
</dbReference>
<dbReference type="InterPro" id="IPR009057">
    <property type="entry name" value="Homeodomain-like_sf"/>
</dbReference>
<dbReference type="Gene3D" id="1.10.10.60">
    <property type="entry name" value="Homeodomain-like"/>
    <property type="match status" value="1"/>
</dbReference>
<evidence type="ECO:0000313" key="4">
    <source>
        <dbReference type="EMBL" id="GAA3926065.1"/>
    </source>
</evidence>
<dbReference type="SUPFAM" id="SSF48498">
    <property type="entry name" value="Tetracyclin repressor-like, C-terminal domain"/>
    <property type="match status" value="1"/>
</dbReference>
<evidence type="ECO:0000259" key="3">
    <source>
        <dbReference type="PROSITE" id="PS50977"/>
    </source>
</evidence>
<accession>A0ABP7MLX5</accession>
<dbReference type="InterPro" id="IPR036271">
    <property type="entry name" value="Tet_transcr_reg_TetR-rel_C_sf"/>
</dbReference>
<dbReference type="PROSITE" id="PS50977">
    <property type="entry name" value="HTH_TETR_2"/>
    <property type="match status" value="1"/>
</dbReference>
<evidence type="ECO:0000256" key="2">
    <source>
        <dbReference type="PROSITE-ProRule" id="PRU00335"/>
    </source>
</evidence>
<dbReference type="InterPro" id="IPR001647">
    <property type="entry name" value="HTH_TetR"/>
</dbReference>
<gene>
    <name evidence="4" type="ORF">GCM10022277_22680</name>
</gene>
<name>A0ABP7MLX5_9GAMM</name>
<reference evidence="5" key="1">
    <citation type="journal article" date="2019" name="Int. J. Syst. Evol. Microbiol.">
        <title>The Global Catalogue of Microorganisms (GCM) 10K type strain sequencing project: providing services to taxonomists for standard genome sequencing and annotation.</title>
        <authorList>
            <consortium name="The Broad Institute Genomics Platform"/>
            <consortium name="The Broad Institute Genome Sequencing Center for Infectious Disease"/>
            <person name="Wu L."/>
            <person name="Ma J."/>
        </authorList>
    </citation>
    <scope>NUCLEOTIDE SEQUENCE [LARGE SCALE GENOMIC DNA]</scope>
    <source>
        <strain evidence="5">JCM 17551</strain>
    </source>
</reference>
<organism evidence="4 5">
    <name type="scientific">Litoribacillus peritrichatus</name>
    <dbReference type="NCBI Taxonomy" id="718191"/>
    <lineage>
        <taxon>Bacteria</taxon>
        <taxon>Pseudomonadati</taxon>
        <taxon>Pseudomonadota</taxon>
        <taxon>Gammaproteobacteria</taxon>
        <taxon>Oceanospirillales</taxon>
        <taxon>Oceanospirillaceae</taxon>
        <taxon>Litoribacillus</taxon>
    </lineage>
</organism>
<sequence length="216" mass="24802">MSTEPRKYKPGKIREHNSQKILEAAECEFVKHGYKGTSMQSIADAAELPKANVHYYFKSKAKLYNAVLGDILQRWNEVLADMSEEGDPAETLENYIRAKVDLSIRFPQASKIFATEIIQGAPNLKEHIRTDLRHWVRSKTKIIESWIDQGKMTPVDPEHLIFMIWSTTQHYADFETQVLTITNKLEYEQEDVKKISDFLCHMILTGCGLKPTTSLA</sequence>
<dbReference type="PANTHER" id="PTHR30328:SF54">
    <property type="entry name" value="HTH-TYPE TRANSCRIPTIONAL REPRESSOR SCO4008"/>
    <property type="match status" value="1"/>
</dbReference>
<dbReference type="Proteomes" id="UP001501565">
    <property type="component" value="Unassembled WGS sequence"/>
</dbReference>
<feature type="domain" description="HTH tetR-type" evidence="3">
    <location>
        <begin position="15"/>
        <end position="75"/>
    </location>
</feature>
<dbReference type="EMBL" id="BAABBN010000007">
    <property type="protein sequence ID" value="GAA3926065.1"/>
    <property type="molecule type" value="Genomic_DNA"/>
</dbReference>
<keyword evidence="5" id="KW-1185">Reference proteome</keyword>